<organism evidence="2 3">
    <name type="scientific">Oryza meyeriana var. granulata</name>
    <dbReference type="NCBI Taxonomy" id="110450"/>
    <lineage>
        <taxon>Eukaryota</taxon>
        <taxon>Viridiplantae</taxon>
        <taxon>Streptophyta</taxon>
        <taxon>Embryophyta</taxon>
        <taxon>Tracheophyta</taxon>
        <taxon>Spermatophyta</taxon>
        <taxon>Magnoliopsida</taxon>
        <taxon>Liliopsida</taxon>
        <taxon>Poales</taxon>
        <taxon>Poaceae</taxon>
        <taxon>BOP clade</taxon>
        <taxon>Oryzoideae</taxon>
        <taxon>Oryzeae</taxon>
        <taxon>Oryzinae</taxon>
        <taxon>Oryza</taxon>
        <taxon>Oryza meyeriana</taxon>
    </lineage>
</organism>
<feature type="region of interest" description="Disordered" evidence="1">
    <location>
        <begin position="44"/>
        <end position="67"/>
    </location>
</feature>
<feature type="compositionally biased region" description="Gly residues" evidence="1">
    <location>
        <begin position="1"/>
        <end position="11"/>
    </location>
</feature>
<feature type="region of interest" description="Disordered" evidence="1">
    <location>
        <begin position="1"/>
        <end position="30"/>
    </location>
</feature>
<dbReference type="AlphaFoldDB" id="A0A6G1DLH3"/>
<comment type="caution">
    <text evidence="2">The sequence shown here is derived from an EMBL/GenBank/DDBJ whole genome shotgun (WGS) entry which is preliminary data.</text>
</comment>
<proteinExistence type="predicted"/>
<evidence type="ECO:0000256" key="1">
    <source>
        <dbReference type="SAM" id="MobiDB-lite"/>
    </source>
</evidence>
<protein>
    <submittedName>
        <fullName evidence="2">Uncharacterized protein</fullName>
    </submittedName>
</protein>
<dbReference type="EMBL" id="SPHZ02000006">
    <property type="protein sequence ID" value="KAF0913488.1"/>
    <property type="molecule type" value="Genomic_DNA"/>
</dbReference>
<keyword evidence="3" id="KW-1185">Reference proteome</keyword>
<dbReference type="Proteomes" id="UP000479710">
    <property type="component" value="Unassembled WGS sequence"/>
</dbReference>
<accession>A0A6G1DLH3</accession>
<sequence length="67" mass="7113">MGENSGGGGGDLVRTVGRKHGRKRAREWQHRGVVRRGVGAMAVARSEEEDSPYRWAPTPPVGGTGGD</sequence>
<evidence type="ECO:0000313" key="3">
    <source>
        <dbReference type="Proteomes" id="UP000479710"/>
    </source>
</evidence>
<reference evidence="2 3" key="1">
    <citation type="submission" date="2019-11" db="EMBL/GenBank/DDBJ databases">
        <title>Whole genome sequence of Oryza granulata.</title>
        <authorList>
            <person name="Li W."/>
        </authorList>
    </citation>
    <scope>NUCLEOTIDE SEQUENCE [LARGE SCALE GENOMIC DNA]</scope>
    <source>
        <strain evidence="3">cv. Menghai</strain>
        <tissue evidence="2">Leaf</tissue>
    </source>
</reference>
<name>A0A6G1DLH3_9ORYZ</name>
<feature type="compositionally biased region" description="Basic residues" evidence="1">
    <location>
        <begin position="16"/>
        <end position="25"/>
    </location>
</feature>
<evidence type="ECO:0000313" key="2">
    <source>
        <dbReference type="EMBL" id="KAF0913488.1"/>
    </source>
</evidence>
<gene>
    <name evidence="2" type="ORF">E2562_023237</name>
</gene>